<dbReference type="SUPFAM" id="SSF55909">
    <property type="entry name" value="Pentein"/>
    <property type="match status" value="1"/>
</dbReference>
<reference evidence="1" key="1">
    <citation type="submission" date="2022-10" db="EMBL/GenBank/DDBJ databases">
        <authorList>
            <person name="Kim H.S."/>
            <person name="Kim J.-S."/>
            <person name="Suh M.K."/>
            <person name="Eom M.K."/>
            <person name="Lee J.-S."/>
        </authorList>
    </citation>
    <scope>NUCLEOTIDE SEQUENCE</scope>
    <source>
        <strain evidence="1">LIP-5</strain>
    </source>
</reference>
<dbReference type="PIRSF" id="PIRSF028188">
    <property type="entry name" value="Amdntrnsf_FN0238"/>
    <property type="match status" value="1"/>
</dbReference>
<dbReference type="Pfam" id="PF19420">
    <property type="entry name" value="DDAH_eukar"/>
    <property type="match status" value="1"/>
</dbReference>
<sequence length="309" mass="35187">MQTASKILMIRPAAFGYNAETAQNNYFQTEVSGRSPQDILSAAQHEFDRFAQTLTAHGIEVIIVEDTPSPVKPDAIFPNNWFCTFPNGKLMLFPMYAENRRLEVRQDILDMLKKQYIVTAFEDWTEKIPEGQFLESTGSMVFDHDNKIAYACLSQRTDKELFRRFCDRQDYKPVAFNASDKSGREIYHTNVMMHVGETYAVICLEAIDTVKEQISVADCLRTTGHSLVNISYEQMQHFAGNMLQVHNAANEQFTLLSKTAHASLTTEQKQKLKKHTKLLPVDITTIETIGGGSVRCMMAEIFLDKIHEQ</sequence>
<evidence type="ECO:0000313" key="2">
    <source>
        <dbReference type="Proteomes" id="UP001209317"/>
    </source>
</evidence>
<comment type="caution">
    <text evidence="1">The sequence shown here is derived from an EMBL/GenBank/DDBJ whole genome shotgun (WGS) entry which is preliminary data.</text>
</comment>
<dbReference type="InterPro" id="IPR014541">
    <property type="entry name" value="Amdntrnsf_FN0238"/>
</dbReference>
<proteinExistence type="predicted"/>
<keyword evidence="2" id="KW-1185">Reference proteome</keyword>
<dbReference type="RefSeq" id="WP_263036744.1">
    <property type="nucleotide sequence ID" value="NZ_JAOTPL010000002.1"/>
</dbReference>
<evidence type="ECO:0000313" key="1">
    <source>
        <dbReference type="EMBL" id="MCU7693256.1"/>
    </source>
</evidence>
<dbReference type="PANTHER" id="PTHR43224:SF1">
    <property type="entry name" value="AMIDINOTRANSFERASE"/>
    <property type="match status" value="1"/>
</dbReference>
<dbReference type="Gene3D" id="3.75.10.10">
    <property type="entry name" value="L-arginine/glycine Amidinotransferase, Chain A"/>
    <property type="match status" value="1"/>
</dbReference>
<name>A0AAE3IMY0_9BACT</name>
<dbReference type="EMBL" id="JAOTPL010000002">
    <property type="protein sequence ID" value="MCU7693256.1"/>
    <property type="molecule type" value="Genomic_DNA"/>
</dbReference>
<protein>
    <submittedName>
        <fullName evidence="1">Arginine deiminase-related protein</fullName>
    </submittedName>
</protein>
<dbReference type="AlphaFoldDB" id="A0AAE3IMY0"/>
<dbReference type="NCBIfam" id="NF046062">
    <property type="entry name" value="citrull_CtlX"/>
    <property type="match status" value="1"/>
</dbReference>
<dbReference type="PANTHER" id="PTHR43224">
    <property type="entry name" value="AMIDINOTRANSFERASE"/>
    <property type="match status" value="1"/>
</dbReference>
<organism evidence="1 2">
    <name type="scientific">Haoranjiania flava</name>
    <dbReference type="NCBI Taxonomy" id="1856322"/>
    <lineage>
        <taxon>Bacteria</taxon>
        <taxon>Pseudomonadati</taxon>
        <taxon>Bacteroidota</taxon>
        <taxon>Chitinophagia</taxon>
        <taxon>Chitinophagales</taxon>
        <taxon>Chitinophagaceae</taxon>
        <taxon>Haoranjiania</taxon>
    </lineage>
</organism>
<dbReference type="Proteomes" id="UP001209317">
    <property type="component" value="Unassembled WGS sequence"/>
</dbReference>
<accession>A0AAE3IMY0</accession>
<gene>
    <name evidence="1" type="ORF">OD355_01855</name>
</gene>